<evidence type="ECO:0000313" key="1">
    <source>
        <dbReference type="EMBL" id="EMB36156.1"/>
    </source>
</evidence>
<dbReference type="Proteomes" id="UP000011705">
    <property type="component" value="Chromosome"/>
</dbReference>
<gene>
    <name evidence="1" type="ORF">HMPREF9726_00348</name>
</gene>
<protein>
    <submittedName>
        <fullName evidence="1">Uncharacterized protein</fullName>
    </submittedName>
</protein>
<dbReference type="EMBL" id="AGDV01000001">
    <property type="protein sequence ID" value="EMB36156.1"/>
    <property type="molecule type" value="Genomic_DNA"/>
</dbReference>
<organism evidence="1">
    <name type="scientific">Treponema denticola H-22</name>
    <dbReference type="NCBI Taxonomy" id="999432"/>
    <lineage>
        <taxon>Bacteria</taxon>
        <taxon>Pseudomonadati</taxon>
        <taxon>Spirochaetota</taxon>
        <taxon>Spirochaetia</taxon>
        <taxon>Spirochaetales</taxon>
        <taxon>Treponemataceae</taxon>
        <taxon>Treponema</taxon>
    </lineage>
</organism>
<proteinExistence type="predicted"/>
<reference evidence="1" key="1">
    <citation type="submission" date="2012-01" db="EMBL/GenBank/DDBJ databases">
        <title>The Genome Sequence of Treponema denticola H-22.</title>
        <authorList>
            <consortium name="The Broad Institute Genome Sequencing Platform"/>
            <person name="Earl A."/>
            <person name="Ward D."/>
            <person name="Feldgarden M."/>
            <person name="Gevers D."/>
            <person name="Blanton J.M."/>
            <person name="Fenno C.J."/>
            <person name="Baranova O.V."/>
            <person name="Mathney J."/>
            <person name="Dewhirst F.E."/>
            <person name="Izard J."/>
            <person name="Young S.K."/>
            <person name="Zeng Q."/>
            <person name="Gargeya S."/>
            <person name="Fitzgerald M."/>
            <person name="Haas B."/>
            <person name="Abouelleil A."/>
            <person name="Alvarado L."/>
            <person name="Arachchi H.M."/>
            <person name="Berlin A."/>
            <person name="Chapman S.B."/>
            <person name="Gearin G."/>
            <person name="Goldberg J."/>
            <person name="Griggs A."/>
            <person name="Gujja S."/>
            <person name="Hansen M."/>
            <person name="Heiman D."/>
            <person name="Howarth C."/>
            <person name="Larimer J."/>
            <person name="Lui A."/>
            <person name="MacDonald P.J.P."/>
            <person name="McCowen C."/>
            <person name="Montmayeur A."/>
            <person name="Murphy C."/>
            <person name="Neiman D."/>
            <person name="Pearson M."/>
            <person name="Priest M."/>
            <person name="Roberts A."/>
            <person name="Saif S."/>
            <person name="Shea T."/>
            <person name="Sisk P."/>
            <person name="Stolte C."/>
            <person name="Sykes S."/>
            <person name="Wortman J."/>
            <person name="Nusbaum C."/>
            <person name="Birren B."/>
        </authorList>
    </citation>
    <scope>NUCLEOTIDE SEQUENCE [LARGE SCALE GENOMIC DNA]</scope>
    <source>
        <strain evidence="1">H-22</strain>
    </source>
</reference>
<name>A0A0E2E7W6_TREDN</name>
<accession>A0A0E2E7W6</accession>
<dbReference type="HOGENOM" id="CLU_2468113_0_0_12"/>
<sequence length="88" mass="10678">MRIKNNHDKFESVKEFIDFLNRGGEVEFRFNNKIYSITHGNNSLYFIEQYNMLSQQTFSSIGELLEYKIENYKIYDIITVIEPFFRTF</sequence>
<dbReference type="AlphaFoldDB" id="A0A0E2E7W6"/>
<comment type="caution">
    <text evidence="1">The sequence shown here is derived from an EMBL/GenBank/DDBJ whole genome shotgun (WGS) entry which is preliminary data.</text>
</comment>
<dbReference type="PATRIC" id="fig|999432.5.peg.358"/>